<dbReference type="HOGENOM" id="CLU_2795524_0_0_1"/>
<keyword evidence="2" id="KW-1185">Reference proteome</keyword>
<protein>
    <submittedName>
        <fullName evidence="1">Uncharacterized protein</fullName>
    </submittedName>
</protein>
<dbReference type="InParanoid" id="F8QD46"/>
<dbReference type="AlphaFoldDB" id="F8QD46"/>
<gene>
    <name evidence="1" type="ORF">SERLA73DRAFT_145140</name>
</gene>
<reference evidence="2" key="1">
    <citation type="journal article" date="2011" name="Science">
        <title>The plant cell wall-decomposing machinery underlies the functional diversity of forest fungi.</title>
        <authorList>
            <person name="Eastwood D.C."/>
            <person name="Floudas D."/>
            <person name="Binder M."/>
            <person name="Majcherczyk A."/>
            <person name="Schneider P."/>
            <person name="Aerts A."/>
            <person name="Asiegbu F.O."/>
            <person name="Baker S.E."/>
            <person name="Barry K."/>
            <person name="Bendiksby M."/>
            <person name="Blumentritt M."/>
            <person name="Coutinho P.M."/>
            <person name="Cullen D."/>
            <person name="de Vries R.P."/>
            <person name="Gathman A."/>
            <person name="Goodell B."/>
            <person name="Henrissat B."/>
            <person name="Ihrmark K."/>
            <person name="Kauserud H."/>
            <person name="Kohler A."/>
            <person name="LaButti K."/>
            <person name="Lapidus A."/>
            <person name="Lavin J.L."/>
            <person name="Lee Y.-H."/>
            <person name="Lindquist E."/>
            <person name="Lilly W."/>
            <person name="Lucas S."/>
            <person name="Morin E."/>
            <person name="Murat C."/>
            <person name="Oguiza J.A."/>
            <person name="Park J."/>
            <person name="Pisabarro A.G."/>
            <person name="Riley R."/>
            <person name="Rosling A."/>
            <person name="Salamov A."/>
            <person name="Schmidt O."/>
            <person name="Schmutz J."/>
            <person name="Skrede I."/>
            <person name="Stenlid J."/>
            <person name="Wiebenga A."/>
            <person name="Xie X."/>
            <person name="Kuees U."/>
            <person name="Hibbett D.S."/>
            <person name="Hoffmeister D."/>
            <person name="Hoegberg N."/>
            <person name="Martin F."/>
            <person name="Grigoriev I.V."/>
            <person name="Watkinson S.C."/>
        </authorList>
    </citation>
    <scope>NUCLEOTIDE SEQUENCE [LARGE SCALE GENOMIC DNA]</scope>
    <source>
        <strain evidence="2">strain S7.3</strain>
    </source>
</reference>
<dbReference type="EMBL" id="GL945491">
    <property type="protein sequence ID" value="EGN93517.1"/>
    <property type="molecule type" value="Genomic_DNA"/>
</dbReference>
<accession>F8QD46</accession>
<proteinExistence type="predicted"/>
<organism evidence="2">
    <name type="scientific">Serpula lacrymans var. lacrymans (strain S7.3)</name>
    <name type="common">Dry rot fungus</name>
    <dbReference type="NCBI Taxonomy" id="936435"/>
    <lineage>
        <taxon>Eukaryota</taxon>
        <taxon>Fungi</taxon>
        <taxon>Dikarya</taxon>
        <taxon>Basidiomycota</taxon>
        <taxon>Agaricomycotina</taxon>
        <taxon>Agaricomycetes</taxon>
        <taxon>Agaricomycetidae</taxon>
        <taxon>Boletales</taxon>
        <taxon>Coniophorineae</taxon>
        <taxon>Serpulaceae</taxon>
        <taxon>Serpula</taxon>
    </lineage>
</organism>
<evidence type="ECO:0000313" key="2">
    <source>
        <dbReference type="Proteomes" id="UP000008063"/>
    </source>
</evidence>
<name>F8QD46_SERL3</name>
<evidence type="ECO:0000313" key="1">
    <source>
        <dbReference type="EMBL" id="EGN93517.1"/>
    </source>
</evidence>
<sequence>MIFHVDHCRYDISNTGAQTTPVAKITGPITPPTTAPTIAPIFECEELGMLVRVGIMHEVEGLGIRSAS</sequence>
<dbReference type="Proteomes" id="UP000008063">
    <property type="component" value="Unassembled WGS sequence"/>
</dbReference>